<dbReference type="AlphaFoldDB" id="A0A5B7G2M3"/>
<feature type="compositionally biased region" description="Basic and acidic residues" evidence="1">
    <location>
        <begin position="29"/>
        <end position="69"/>
    </location>
</feature>
<gene>
    <name evidence="2" type="ORF">E2C01_045653</name>
</gene>
<accession>A0A5B7G2M3</accession>
<evidence type="ECO:0000313" key="3">
    <source>
        <dbReference type="Proteomes" id="UP000324222"/>
    </source>
</evidence>
<keyword evidence="3" id="KW-1185">Reference proteome</keyword>
<dbReference type="EMBL" id="VSRR010010422">
    <property type="protein sequence ID" value="MPC51799.1"/>
    <property type="molecule type" value="Genomic_DNA"/>
</dbReference>
<organism evidence="2 3">
    <name type="scientific">Portunus trituberculatus</name>
    <name type="common">Swimming crab</name>
    <name type="synonym">Neptunus trituberculatus</name>
    <dbReference type="NCBI Taxonomy" id="210409"/>
    <lineage>
        <taxon>Eukaryota</taxon>
        <taxon>Metazoa</taxon>
        <taxon>Ecdysozoa</taxon>
        <taxon>Arthropoda</taxon>
        <taxon>Crustacea</taxon>
        <taxon>Multicrustacea</taxon>
        <taxon>Malacostraca</taxon>
        <taxon>Eumalacostraca</taxon>
        <taxon>Eucarida</taxon>
        <taxon>Decapoda</taxon>
        <taxon>Pleocyemata</taxon>
        <taxon>Brachyura</taxon>
        <taxon>Eubrachyura</taxon>
        <taxon>Portunoidea</taxon>
        <taxon>Portunidae</taxon>
        <taxon>Portuninae</taxon>
        <taxon>Portunus</taxon>
    </lineage>
</organism>
<feature type="region of interest" description="Disordered" evidence="1">
    <location>
        <begin position="28"/>
        <end position="71"/>
    </location>
</feature>
<name>A0A5B7G2M3_PORTR</name>
<evidence type="ECO:0000256" key="1">
    <source>
        <dbReference type="SAM" id="MobiDB-lite"/>
    </source>
</evidence>
<dbReference type="Proteomes" id="UP000324222">
    <property type="component" value="Unassembled WGS sequence"/>
</dbReference>
<protein>
    <submittedName>
        <fullName evidence="2">Uncharacterized protein</fullName>
    </submittedName>
</protein>
<evidence type="ECO:0000313" key="2">
    <source>
        <dbReference type="EMBL" id="MPC51799.1"/>
    </source>
</evidence>
<reference evidence="2 3" key="1">
    <citation type="submission" date="2019-05" db="EMBL/GenBank/DDBJ databases">
        <title>Another draft genome of Portunus trituberculatus and its Hox gene families provides insights of decapod evolution.</title>
        <authorList>
            <person name="Jeong J.-H."/>
            <person name="Song I."/>
            <person name="Kim S."/>
            <person name="Choi T."/>
            <person name="Kim D."/>
            <person name="Ryu S."/>
            <person name="Kim W."/>
        </authorList>
    </citation>
    <scope>NUCLEOTIDE SEQUENCE [LARGE SCALE GENOMIC DNA]</scope>
    <source>
        <tissue evidence="2">Muscle</tissue>
    </source>
</reference>
<comment type="caution">
    <text evidence="2">The sequence shown here is derived from an EMBL/GenBank/DDBJ whole genome shotgun (WGS) entry which is preliminary data.</text>
</comment>
<proteinExistence type="predicted"/>
<sequence>MRTERRLKKDGNRNVSVNTYCKPPGVIYEKGETGETRPEGKRTGTGKKIREETNWRKEREGKDERKEKSNQSAVLCLPVTLPHRPWSLSSPLMIHGFITLANP</sequence>